<dbReference type="Proteomes" id="UP000028709">
    <property type="component" value="Unassembled WGS sequence"/>
</dbReference>
<evidence type="ECO:0000259" key="2">
    <source>
        <dbReference type="Pfam" id="PF00326"/>
    </source>
</evidence>
<dbReference type="OrthoDB" id="108903at2"/>
<accession>A0A086B2I9</accession>
<dbReference type="AlphaFoldDB" id="A0A086B2I9"/>
<dbReference type="GO" id="GO:0004252">
    <property type="term" value="F:serine-type endopeptidase activity"/>
    <property type="evidence" value="ECO:0007669"/>
    <property type="project" value="InterPro"/>
</dbReference>
<feature type="domain" description="Peptidase S9 prolyl oligopeptidase catalytic" evidence="2">
    <location>
        <begin position="442"/>
        <end position="645"/>
    </location>
</feature>
<evidence type="ECO:0000256" key="1">
    <source>
        <dbReference type="ARBA" id="ARBA00022801"/>
    </source>
</evidence>
<dbReference type="eggNOG" id="COG1506">
    <property type="taxonomic scope" value="Bacteria"/>
</dbReference>
<dbReference type="PANTHER" id="PTHR42776">
    <property type="entry name" value="SERINE PEPTIDASE S9 FAMILY MEMBER"/>
    <property type="match status" value="1"/>
</dbReference>
<dbReference type="Pfam" id="PF00326">
    <property type="entry name" value="Peptidase_S9"/>
    <property type="match status" value="1"/>
</dbReference>
<evidence type="ECO:0000313" key="4">
    <source>
        <dbReference type="EMBL" id="KFF23153.1"/>
    </source>
</evidence>
<proteinExistence type="predicted"/>
<evidence type="ECO:0000259" key="3">
    <source>
        <dbReference type="Pfam" id="PF02897"/>
    </source>
</evidence>
<dbReference type="KEGG" id="cpip:CJF12_01420"/>
<dbReference type="InterPro" id="IPR001375">
    <property type="entry name" value="Peptidase_S9_cat"/>
</dbReference>
<dbReference type="InterPro" id="IPR023302">
    <property type="entry name" value="Pept_S9A_N"/>
</dbReference>
<dbReference type="SUPFAM" id="SSF82171">
    <property type="entry name" value="DPP6 N-terminal domain-like"/>
    <property type="match status" value="1"/>
</dbReference>
<comment type="caution">
    <text evidence="4">The sequence shown here is derived from an EMBL/GenBank/DDBJ whole genome shotgun (WGS) entry which is preliminary data.</text>
</comment>
<protein>
    <submittedName>
        <fullName evidence="4">Peptidase S9, prolyl oligopeptidase</fullName>
    </submittedName>
</protein>
<evidence type="ECO:0000313" key="5">
    <source>
        <dbReference type="Proteomes" id="UP000028709"/>
    </source>
</evidence>
<dbReference type="GO" id="GO:0006508">
    <property type="term" value="P:proteolysis"/>
    <property type="evidence" value="ECO:0007669"/>
    <property type="project" value="InterPro"/>
</dbReference>
<sequence length="647" mass="72784">MKNKYIVVALSLAGIFLSAQEKSEFVSPNENLVSENILPIPKSLNQTIKKYSESRNAGLADIHPNGQEIIATTRFASTNQLHKILAPMGSRRQITFFDEPVNTASYEPVKGEYLIYSKDIGGNEFGQLFKLDLKTLESKLLTDGGRSQNGGIKWKKDGSGFYFSSTKRNGGDRDIYYMNPMKPEEAQLILEVKGGGWGINDISDDGKKLLIGEYVSANDSYLYIYDLETKKLEPLTDRKEKGVVQSGATFGKNPDEIWYVTDRNNEFNRLAVLNTKTKKTNYLTTSIPWNVEDYEVSKDKSKIVFVTNESGINKIYILETKTNAFTPVNKISSGLMGGVKFSKDGQSIYFAQSKANSGSDIYKLNLASQNVERWTESEQGEMQPSDMSVPKLIDWKSFDGMKITGFYYPASSKFTGKRPVIISIHGGPEGQSMASSLGSGNYYTNEMGVAMISPNVRGSSGFGKTFIAADNWELRMNSVKDIGALLDWIAKQPELDKDRIMIMGGSYGGFMTLATAYEYADKIRCSVDIVGISDFNTFLKNTEEYRRDLRRVEYGDERILKMAEFFTKIAPLNNIDKIKKPMFIIQGANDPRVPVTEAVQMKDKLKAQGKTVWYLEAKNEGHGFRKKENIDFQRLATIRFMQEYLLK</sequence>
<dbReference type="InterPro" id="IPR029058">
    <property type="entry name" value="AB_hydrolase_fold"/>
</dbReference>
<keyword evidence="1" id="KW-0378">Hydrolase</keyword>
<dbReference type="RefSeq" id="WP_051887350.1">
    <property type="nucleotide sequence ID" value="NZ_CP023049.2"/>
</dbReference>
<keyword evidence="5" id="KW-1185">Reference proteome</keyword>
<gene>
    <name evidence="4" type="ORF">IQ37_14685</name>
</gene>
<reference evidence="4 5" key="1">
    <citation type="submission" date="2014-07" db="EMBL/GenBank/DDBJ databases">
        <title>Genome of Chryseobacterium piperi CTM.</title>
        <authorList>
            <person name="Pipes S.E."/>
            <person name="Stropko S.J."/>
            <person name="Newman J.D."/>
        </authorList>
    </citation>
    <scope>NUCLEOTIDE SEQUENCE [LARGE SCALE GENOMIC DNA]</scope>
    <source>
        <strain evidence="4 5">CTM</strain>
    </source>
</reference>
<organism evidence="4 5">
    <name type="scientific">Chryseobacterium piperi</name>
    <dbReference type="NCBI Taxonomy" id="558152"/>
    <lineage>
        <taxon>Bacteria</taxon>
        <taxon>Pseudomonadati</taxon>
        <taxon>Bacteroidota</taxon>
        <taxon>Flavobacteriia</taxon>
        <taxon>Flavobacteriales</taxon>
        <taxon>Weeksellaceae</taxon>
        <taxon>Chryseobacterium group</taxon>
        <taxon>Chryseobacterium</taxon>
    </lineage>
</organism>
<dbReference type="eggNOG" id="COG0823">
    <property type="taxonomic scope" value="Bacteria"/>
</dbReference>
<dbReference type="EMBL" id="JPRJ01000031">
    <property type="protein sequence ID" value="KFF23153.1"/>
    <property type="molecule type" value="Genomic_DNA"/>
</dbReference>
<dbReference type="SUPFAM" id="SSF53474">
    <property type="entry name" value="alpha/beta-Hydrolases"/>
    <property type="match status" value="1"/>
</dbReference>
<dbReference type="Gene3D" id="3.40.50.1820">
    <property type="entry name" value="alpha/beta hydrolase"/>
    <property type="match status" value="1"/>
</dbReference>
<dbReference type="InterPro" id="IPR011042">
    <property type="entry name" value="6-blade_b-propeller_TolB-like"/>
</dbReference>
<dbReference type="PANTHER" id="PTHR42776:SF27">
    <property type="entry name" value="DIPEPTIDYL PEPTIDASE FAMILY MEMBER 6"/>
    <property type="match status" value="1"/>
</dbReference>
<dbReference type="Gene3D" id="2.120.10.30">
    <property type="entry name" value="TolB, C-terminal domain"/>
    <property type="match status" value="2"/>
</dbReference>
<feature type="domain" description="Peptidase S9A N-terminal" evidence="3">
    <location>
        <begin position="110"/>
        <end position="375"/>
    </location>
</feature>
<dbReference type="Pfam" id="PF02897">
    <property type="entry name" value="Peptidase_S9_N"/>
    <property type="match status" value="1"/>
</dbReference>
<dbReference type="STRING" id="558152.IQ37_14685"/>
<name>A0A086B2I9_9FLAO</name>